<gene>
    <name evidence="1" type="ORF">EYF80_028384</name>
</gene>
<accession>A0A4Z2H658</accession>
<organism evidence="1 2">
    <name type="scientific">Liparis tanakae</name>
    <name type="common">Tanaka's snailfish</name>
    <dbReference type="NCBI Taxonomy" id="230148"/>
    <lineage>
        <taxon>Eukaryota</taxon>
        <taxon>Metazoa</taxon>
        <taxon>Chordata</taxon>
        <taxon>Craniata</taxon>
        <taxon>Vertebrata</taxon>
        <taxon>Euteleostomi</taxon>
        <taxon>Actinopterygii</taxon>
        <taxon>Neopterygii</taxon>
        <taxon>Teleostei</taxon>
        <taxon>Neoteleostei</taxon>
        <taxon>Acanthomorphata</taxon>
        <taxon>Eupercaria</taxon>
        <taxon>Perciformes</taxon>
        <taxon>Cottioidei</taxon>
        <taxon>Cottales</taxon>
        <taxon>Liparidae</taxon>
        <taxon>Liparis</taxon>
    </lineage>
</organism>
<proteinExistence type="predicted"/>
<reference evidence="1 2" key="1">
    <citation type="submission" date="2019-03" db="EMBL/GenBank/DDBJ databases">
        <title>First draft genome of Liparis tanakae, snailfish: a comprehensive survey of snailfish specific genes.</title>
        <authorList>
            <person name="Kim W."/>
            <person name="Song I."/>
            <person name="Jeong J.-H."/>
            <person name="Kim D."/>
            <person name="Kim S."/>
            <person name="Ryu S."/>
            <person name="Song J.Y."/>
            <person name="Lee S.K."/>
        </authorList>
    </citation>
    <scope>NUCLEOTIDE SEQUENCE [LARGE SCALE GENOMIC DNA]</scope>
    <source>
        <tissue evidence="1">Muscle</tissue>
    </source>
</reference>
<evidence type="ECO:0000313" key="1">
    <source>
        <dbReference type="EMBL" id="TNN61367.1"/>
    </source>
</evidence>
<name>A0A4Z2H658_9TELE</name>
<comment type="caution">
    <text evidence="1">The sequence shown here is derived from an EMBL/GenBank/DDBJ whole genome shotgun (WGS) entry which is preliminary data.</text>
</comment>
<dbReference type="EMBL" id="SRLO01000316">
    <property type="protein sequence ID" value="TNN61367.1"/>
    <property type="molecule type" value="Genomic_DNA"/>
</dbReference>
<protein>
    <submittedName>
        <fullName evidence="1">Uncharacterized protein</fullName>
    </submittedName>
</protein>
<dbReference type="AlphaFoldDB" id="A0A4Z2H658"/>
<keyword evidence="2" id="KW-1185">Reference proteome</keyword>
<sequence>MVPLYYYSGGLKENIAAAKSPPSAVWRSRLACGYKASAAPRHSFENQRSHIFTVWITRTLEIVQFSKHIRKEAAGQSSRIYQVIVAAASEEEEPPEHPAQILMNQLQRKNGRCKG</sequence>
<dbReference type="Proteomes" id="UP000314294">
    <property type="component" value="Unassembled WGS sequence"/>
</dbReference>
<evidence type="ECO:0000313" key="2">
    <source>
        <dbReference type="Proteomes" id="UP000314294"/>
    </source>
</evidence>